<dbReference type="GO" id="GO:0006397">
    <property type="term" value="P:mRNA processing"/>
    <property type="evidence" value="ECO:0007669"/>
    <property type="project" value="UniProtKB-KW"/>
</dbReference>
<dbReference type="PANTHER" id="PTHR15245">
    <property type="entry name" value="SYMPLEKIN-RELATED"/>
    <property type="match status" value="1"/>
</dbReference>
<dbReference type="Gene3D" id="2.130.10.10">
    <property type="entry name" value="YVTN repeat-like/Quinoprotein amine dehydrogenase"/>
    <property type="match status" value="1"/>
</dbReference>
<dbReference type="InterPro" id="IPR001680">
    <property type="entry name" value="WD40_rpt"/>
</dbReference>
<sequence length="1285" mass="147070">MISLEEKSRHELVSLTDVPRDHRFISYRKLQIEADENFKSLLNQFTLMHLSAQNLLVLINVVCNIAKLRSGWEKTLERIMDALEVLHVNLPPTLGTSQVKSVRKELKFHLFRLLKMPAAVVIQQKLVTLLTDLGASTSEINRNLPPNSAMLPKRSRRGEAAEEAAKRARVEAKIEDDEYPDESAAGPSTSSASPEPSQLTAIDVTAQWIYERLNPQLVTNLVLISLVTFPEEMPAMFASSYTPIAAAGTENQKKHLARMMATQATQAEIGPGFEQMKAEKLKRMQDRIEARKQGAVIAPTPYVNRDTQPEPSGSKKPEAKLPLPTFTAPKPKQQFNLVSSVQKMTKKEMSELFDHLYHRIMGAERRAIQGGAIQQQNLLLVILASRFQSNDEHFEDLLINYIIEEHKQRTELALLYLTEIYAQYQGFSHIHIPLKQLRDRGMSKSQLYERYDRILCKMLKNLTVRDLHRETIFHKLLLESPTVTPNSVVYLKEFSALGLTTLRELILTRNRQRLELIDLLFSLGFHDKPDKLRQSVVDIVKELWELSYLREDIRNKLREQIECCTLDVPPRHFQTLLEAPNKWTENIYRNALHLYLALLQIDTTLLMPLAVAYAKGPIEFKRIVLRLVEPVVKTIGVQNQEMLDLVAECPLSAETLILRFVHLITERNPPTRELVDRVRSLHATRNTDARGMIPILSGLDREDIVNLLPHFVLNSSNQKFVQVVIKRLLTGKNPDTLEPTITGEDLIFEYHKLEPREEEERKMHVENLSELLDSRHIQKDHIAAAIEKILELDVVPPLFYHTLTVVDKKFPSLDSFISNVVQKVILRELWKANDETRKAFFRSVIQLRSVAYAPMLTEFRGDEFLEFVEYAGNQIILDLRDFYPTLSASQRRSVATEISDKVRDKDAEEKQRLKAGKDGKGSKENKEKEKDKDKEREDDRENQEQEREAMRESRRNKEQQKEMNRQSPEPLLVLTRLRGGVSCICILHLNDSQLLAIGTSSGILQLYNSVTYLLERTLYEDPEQRAIQSVGNRKDGEGKQMIWAFVRGFGILQFNEDQPIKLVSTDFVGFARAVTFGADLIYPVTDQKSRSAFRITKDGDWGKSELLYQIPVLEKSDADDCEAISPEMTPLCCALYGNLFAVGDDAGRIHLVDLDTRNVQMVRHVKTPIFAIAGQQEFIAFGTEKSPLALMELTDKKDEQIMEVQYPSSSEGCSFLGFSPSGKTLLSGFWDGSVRVYSMKSRNLLLHLHFHKASITCLHWSRQNAEDRILIASRDETLSIWKFDK</sequence>
<dbReference type="SUPFAM" id="SSF50978">
    <property type="entry name" value="WD40 repeat-like"/>
    <property type="match status" value="1"/>
</dbReference>
<feature type="domain" description="Symplekin/Pta1 N-terminal" evidence="6">
    <location>
        <begin position="9"/>
        <end position="144"/>
    </location>
</feature>
<dbReference type="SMART" id="SM00320">
    <property type="entry name" value="WD40"/>
    <property type="match status" value="3"/>
</dbReference>
<dbReference type="InterPro" id="IPR036322">
    <property type="entry name" value="WD40_repeat_dom_sf"/>
</dbReference>
<feature type="compositionally biased region" description="Low complexity" evidence="5">
    <location>
        <begin position="183"/>
        <end position="197"/>
    </location>
</feature>
<evidence type="ECO:0000259" key="6">
    <source>
        <dbReference type="Pfam" id="PF11935"/>
    </source>
</evidence>
<keyword evidence="4" id="KW-0853">WD repeat</keyword>
<organism evidence="9 10">
    <name type="scientific">Diploscapter pachys</name>
    <dbReference type="NCBI Taxonomy" id="2018661"/>
    <lineage>
        <taxon>Eukaryota</taxon>
        <taxon>Metazoa</taxon>
        <taxon>Ecdysozoa</taxon>
        <taxon>Nematoda</taxon>
        <taxon>Chromadorea</taxon>
        <taxon>Rhabditida</taxon>
        <taxon>Rhabditina</taxon>
        <taxon>Rhabditomorpha</taxon>
        <taxon>Rhabditoidea</taxon>
        <taxon>Rhabditidae</taxon>
        <taxon>Diploscapter</taxon>
    </lineage>
</organism>
<gene>
    <name evidence="9" type="ORF">WR25_13057</name>
</gene>
<feature type="compositionally biased region" description="Basic and acidic residues" evidence="5">
    <location>
        <begin position="898"/>
        <end position="964"/>
    </location>
</feature>
<dbReference type="InterPro" id="IPR032460">
    <property type="entry name" value="Symplekin/Pta1_N"/>
</dbReference>
<feature type="region of interest" description="Disordered" evidence="5">
    <location>
        <begin position="141"/>
        <end position="197"/>
    </location>
</feature>
<reference evidence="9 10" key="1">
    <citation type="journal article" date="2017" name="Curr. Biol.">
        <title>Genome architecture and evolution of a unichromosomal asexual nematode.</title>
        <authorList>
            <person name="Fradin H."/>
            <person name="Zegar C."/>
            <person name="Gutwein M."/>
            <person name="Lucas J."/>
            <person name="Kovtun M."/>
            <person name="Corcoran D."/>
            <person name="Baugh L.R."/>
            <person name="Kiontke K."/>
            <person name="Gunsalus K."/>
            <person name="Fitch D.H."/>
            <person name="Piano F."/>
        </authorList>
    </citation>
    <scope>NUCLEOTIDE SEQUENCE [LARGE SCALE GENOMIC DNA]</scope>
    <source>
        <strain evidence="9">PF1309</strain>
    </source>
</reference>
<evidence type="ECO:0000313" key="10">
    <source>
        <dbReference type="Proteomes" id="UP000218231"/>
    </source>
</evidence>
<evidence type="ECO:0000259" key="8">
    <source>
        <dbReference type="Pfam" id="PF12894"/>
    </source>
</evidence>
<evidence type="ECO:0000256" key="5">
    <source>
        <dbReference type="SAM" id="MobiDB-lite"/>
    </source>
</evidence>
<dbReference type="Pfam" id="PF12894">
    <property type="entry name" value="ANAPC4_WD40"/>
    <property type="match status" value="1"/>
</dbReference>
<evidence type="ECO:0000256" key="2">
    <source>
        <dbReference type="ARBA" id="ARBA00022664"/>
    </source>
</evidence>
<dbReference type="OrthoDB" id="331600at2759"/>
<evidence type="ECO:0000313" key="9">
    <source>
        <dbReference type="EMBL" id="PAV55776.1"/>
    </source>
</evidence>
<dbReference type="GO" id="GO:0005847">
    <property type="term" value="C:mRNA cleavage and polyadenylation specificity factor complex"/>
    <property type="evidence" value="ECO:0007669"/>
    <property type="project" value="TreeGrafter"/>
</dbReference>
<proteinExistence type="predicted"/>
<keyword evidence="2" id="KW-0507">mRNA processing</keyword>
<accession>A0A2A2J1Z5</accession>
<keyword evidence="3" id="KW-0539">Nucleus</keyword>
<dbReference type="PROSITE" id="PS50294">
    <property type="entry name" value="WD_REPEATS_REGION"/>
    <property type="match status" value="1"/>
</dbReference>
<name>A0A2A2J1Z5_9BILA</name>
<dbReference type="InterPro" id="IPR022075">
    <property type="entry name" value="Symplekin_C"/>
</dbReference>
<feature type="compositionally biased region" description="Basic and acidic residues" evidence="5">
    <location>
        <begin position="157"/>
        <end position="173"/>
    </location>
</feature>
<dbReference type="PROSITE" id="PS50082">
    <property type="entry name" value="WD_REPEATS_2"/>
    <property type="match status" value="1"/>
</dbReference>
<dbReference type="InterPro" id="IPR015943">
    <property type="entry name" value="WD40/YVTN_repeat-like_dom_sf"/>
</dbReference>
<dbReference type="EMBL" id="LIAE01010750">
    <property type="protein sequence ID" value="PAV55776.1"/>
    <property type="molecule type" value="Genomic_DNA"/>
</dbReference>
<evidence type="ECO:0000256" key="3">
    <source>
        <dbReference type="ARBA" id="ARBA00023242"/>
    </source>
</evidence>
<dbReference type="InterPro" id="IPR011989">
    <property type="entry name" value="ARM-like"/>
</dbReference>
<comment type="subcellular location">
    <subcellularLocation>
        <location evidence="1">Nucleus</location>
    </subcellularLocation>
</comment>
<dbReference type="Gene3D" id="1.25.10.10">
    <property type="entry name" value="Leucine-rich Repeat Variant"/>
    <property type="match status" value="1"/>
</dbReference>
<dbReference type="InterPro" id="IPR021850">
    <property type="entry name" value="Symplekin/Pta1"/>
</dbReference>
<dbReference type="Pfam" id="PF11935">
    <property type="entry name" value="SYMPK_PTA1_N"/>
    <property type="match status" value="1"/>
</dbReference>
<dbReference type="PANTHER" id="PTHR15245:SF20">
    <property type="entry name" value="SYMPLEKIN"/>
    <property type="match status" value="1"/>
</dbReference>
<dbReference type="InterPro" id="IPR024977">
    <property type="entry name" value="Apc4-like_WD40_dom"/>
</dbReference>
<feature type="domain" description="Anaphase-promoting complex subunit 4-like WD40" evidence="8">
    <location>
        <begin position="1175"/>
        <end position="1262"/>
    </location>
</feature>
<keyword evidence="10" id="KW-1185">Reference proteome</keyword>
<dbReference type="STRING" id="2018661.A0A2A2J1Z5"/>
<feature type="region of interest" description="Disordered" evidence="5">
    <location>
        <begin position="894"/>
        <end position="967"/>
    </location>
</feature>
<dbReference type="Pfam" id="PF12295">
    <property type="entry name" value="Symplekin_C"/>
    <property type="match status" value="1"/>
</dbReference>
<protein>
    <submittedName>
        <fullName evidence="9">Uncharacterized protein</fullName>
    </submittedName>
</protein>
<comment type="caution">
    <text evidence="9">The sequence shown here is derived from an EMBL/GenBank/DDBJ whole genome shotgun (WGS) entry which is preliminary data.</text>
</comment>
<feature type="repeat" description="WD" evidence="4">
    <location>
        <begin position="1248"/>
        <end position="1285"/>
    </location>
</feature>
<feature type="region of interest" description="Disordered" evidence="5">
    <location>
        <begin position="301"/>
        <end position="321"/>
    </location>
</feature>
<evidence type="ECO:0000256" key="1">
    <source>
        <dbReference type="ARBA" id="ARBA00004123"/>
    </source>
</evidence>
<feature type="domain" description="Symplekin C-terminal" evidence="7">
    <location>
        <begin position="688"/>
        <end position="854"/>
    </location>
</feature>
<dbReference type="Proteomes" id="UP000218231">
    <property type="component" value="Unassembled WGS sequence"/>
</dbReference>
<evidence type="ECO:0000259" key="7">
    <source>
        <dbReference type="Pfam" id="PF12295"/>
    </source>
</evidence>
<evidence type="ECO:0000256" key="4">
    <source>
        <dbReference type="PROSITE-ProRule" id="PRU00221"/>
    </source>
</evidence>